<organism evidence="2 3">
    <name type="scientific">Candidatus Nomurabacteria bacterium CG10_big_fil_rev_8_21_14_0_10_35_16</name>
    <dbReference type="NCBI Taxonomy" id="1974731"/>
    <lineage>
        <taxon>Bacteria</taxon>
        <taxon>Candidatus Nomuraibacteriota</taxon>
    </lineage>
</organism>
<reference evidence="3" key="1">
    <citation type="submission" date="2017-09" db="EMBL/GenBank/DDBJ databases">
        <title>Depth-based differentiation of microbial function through sediment-hosted aquifers and enrichment of novel symbionts in the deep terrestrial subsurface.</title>
        <authorList>
            <person name="Probst A.J."/>
            <person name="Ladd B."/>
            <person name="Jarett J.K."/>
            <person name="Geller-Mcgrath D.E."/>
            <person name="Sieber C.M.K."/>
            <person name="Emerson J.B."/>
            <person name="Anantharaman K."/>
            <person name="Thomas B.C."/>
            <person name="Malmstrom R."/>
            <person name="Stieglmeier M."/>
            <person name="Klingl A."/>
            <person name="Woyke T."/>
            <person name="Ryan C.M."/>
            <person name="Banfield J.F."/>
        </authorList>
    </citation>
    <scope>NUCLEOTIDE SEQUENCE [LARGE SCALE GENOMIC DNA]</scope>
</reference>
<sequence length="550" mass="65513">MQKNCKNCKKDFEINNEDLNFYEKMKAPAPNYCPACREMRRLAFRNERTLYKRTCSKSGKQIISIYPENTPFPVFDQHIWWGDDWNAKDYAQEYNPSRPFLEQFLELRNKIPRISLLNINSVNSDYGNNVEDSKNCYLIFAAQKNEDCLYGRLLYRNKFVVDSDFVQDSELCYDCIDVRKSHNCFFSENCESSIDLYFCFDMRDCQNCIFSENLRHKKYHIFNQPVSKEEYEYKKKEIFSSYEKLEEAKKEFEEFKKKALVKFAHQVKCKKASGDYLYNCHDVVCGFDSEDAKNCKYITDAEGPIDSYDLNNTYYKPELNLDMMGTLNTYNAKHSAYVMYSSNIEYSDSLYNCDSCFGCVGLRKKKYCILNEEYSKEEYEKLKTQIVENMKKEGTYGQFFPPELAPFGFNETLGYEYYPITEQEAKEKGFNWQNQTTGTYDKETIAEKDMPETIAEVNEDILNQILVCKDCKKNFRITKAEFDFYKRMNLPLPHKDFECRHQDRMKKRNPRKLWHRKCMKEGCSNEFETSYSPDRPEIVYCETCYQQEVY</sequence>
<name>A0A2H0TBU3_9BACT</name>
<evidence type="ECO:0000256" key="1">
    <source>
        <dbReference type="SAM" id="Coils"/>
    </source>
</evidence>
<accession>A0A2H0TBU3</accession>
<proteinExistence type="predicted"/>
<evidence type="ECO:0000313" key="2">
    <source>
        <dbReference type="EMBL" id="PIR68486.1"/>
    </source>
</evidence>
<keyword evidence="1" id="KW-0175">Coiled coil</keyword>
<feature type="coiled-coil region" evidence="1">
    <location>
        <begin position="228"/>
        <end position="262"/>
    </location>
</feature>
<dbReference type="EMBL" id="PFCQ01000003">
    <property type="protein sequence ID" value="PIR68486.1"/>
    <property type="molecule type" value="Genomic_DNA"/>
</dbReference>
<protein>
    <submittedName>
        <fullName evidence="2">Uncharacterized protein</fullName>
    </submittedName>
</protein>
<dbReference type="AlphaFoldDB" id="A0A2H0TBU3"/>
<comment type="caution">
    <text evidence="2">The sequence shown here is derived from an EMBL/GenBank/DDBJ whole genome shotgun (WGS) entry which is preliminary data.</text>
</comment>
<dbReference type="Proteomes" id="UP000230094">
    <property type="component" value="Unassembled WGS sequence"/>
</dbReference>
<gene>
    <name evidence="2" type="ORF">COU49_00380</name>
</gene>
<evidence type="ECO:0000313" key="3">
    <source>
        <dbReference type="Proteomes" id="UP000230094"/>
    </source>
</evidence>